<dbReference type="PROSITE" id="PS51186">
    <property type="entry name" value="GNAT"/>
    <property type="match status" value="1"/>
</dbReference>
<dbReference type="PANTHER" id="PTHR43877">
    <property type="entry name" value="AMINOALKYLPHOSPHONATE N-ACETYLTRANSFERASE-RELATED-RELATED"/>
    <property type="match status" value="1"/>
</dbReference>
<dbReference type="InterPro" id="IPR050832">
    <property type="entry name" value="Bact_Acetyltransf"/>
</dbReference>
<reference evidence="4 5" key="1">
    <citation type="journal article" date="2010" name="Stand. Genomic Sci.">
        <title>Non-contiguous finished genome sequence of Aminomonas paucivorans type strain (GLU-3).</title>
        <authorList>
            <person name="Pitluck S."/>
            <person name="Yasawong M."/>
            <person name="Held B."/>
            <person name="Lapidus A."/>
            <person name="Nolan M."/>
            <person name="Copeland A."/>
            <person name="Lucas S."/>
            <person name="Del Rio T.G."/>
            <person name="Tice H."/>
            <person name="Cheng J.F."/>
            <person name="Chertkov O."/>
            <person name="Goodwin L."/>
            <person name="Tapia R."/>
            <person name="Han C."/>
            <person name="Liolios K."/>
            <person name="Ivanova N."/>
            <person name="Mavromatis K."/>
            <person name="Ovchinnikova G."/>
            <person name="Pati A."/>
            <person name="Chen A."/>
            <person name="Palaniappan K."/>
            <person name="Land M."/>
            <person name="Hauser L."/>
            <person name="Chang Y.J."/>
            <person name="Jeffries C.D."/>
            <person name="Pukall R."/>
            <person name="Spring S."/>
            <person name="Rohde M."/>
            <person name="Sikorski J."/>
            <person name="Goker M."/>
            <person name="Woyke T."/>
            <person name="Bristow J."/>
            <person name="Eisen J.A."/>
            <person name="Markowitz V."/>
            <person name="Hugenholtz P."/>
            <person name="Kyrpides N.C."/>
            <person name="Klenk H.P."/>
        </authorList>
    </citation>
    <scope>NUCLEOTIDE SEQUENCE [LARGE SCALE GENOMIC DNA]</scope>
    <source>
        <strain evidence="4 5">DSM 12260</strain>
    </source>
</reference>
<protein>
    <submittedName>
        <fullName evidence="4">GCN5-related N-acetyltransferase</fullName>
    </submittedName>
</protein>
<evidence type="ECO:0000313" key="5">
    <source>
        <dbReference type="Proteomes" id="UP000005096"/>
    </source>
</evidence>
<dbReference type="CDD" id="cd04301">
    <property type="entry name" value="NAT_SF"/>
    <property type="match status" value="1"/>
</dbReference>
<evidence type="ECO:0000256" key="2">
    <source>
        <dbReference type="ARBA" id="ARBA00023315"/>
    </source>
</evidence>
<dbReference type="EMBL" id="CM001022">
    <property type="protein sequence ID" value="EFQ22877.1"/>
    <property type="molecule type" value="Genomic_DNA"/>
</dbReference>
<dbReference type="Pfam" id="PF00583">
    <property type="entry name" value="Acetyltransf_1"/>
    <property type="match status" value="1"/>
</dbReference>
<dbReference type="InterPro" id="IPR000182">
    <property type="entry name" value="GNAT_dom"/>
</dbReference>
<name>E3CZI5_9BACT</name>
<sequence>MNIRPATPADALSIGTVRCTAWRHAYEGLVPREILGHLDPREDVPRFLPVLVDPDGIFLVAEEEGEVTGFLFGGANRDLEPSPYEGEIYALYVLPPRQRRGTGTALLDRFAQAWVSRGRWSALAWVLEKNPYEDFFPRSGARPLDRREILLEGTPLSVRGYGFQDLRGRGEGGR</sequence>
<keyword evidence="1 4" id="KW-0808">Transferase</keyword>
<dbReference type="Gene3D" id="3.40.630.30">
    <property type="match status" value="1"/>
</dbReference>
<evidence type="ECO:0000256" key="1">
    <source>
        <dbReference type="ARBA" id="ARBA00022679"/>
    </source>
</evidence>
<dbReference type="eggNOG" id="COG1247">
    <property type="taxonomic scope" value="Bacteria"/>
</dbReference>
<dbReference type="AlphaFoldDB" id="E3CZI5"/>
<dbReference type="RefSeq" id="WP_006300029.1">
    <property type="nucleotide sequence ID" value="NZ_CM001022.1"/>
</dbReference>
<dbReference type="PaxDb" id="584708-Apau_0443"/>
<keyword evidence="5" id="KW-1185">Reference proteome</keyword>
<proteinExistence type="predicted"/>
<organism evidence="4 5">
    <name type="scientific">Aminomonas paucivorans DSM 12260</name>
    <dbReference type="NCBI Taxonomy" id="584708"/>
    <lineage>
        <taxon>Bacteria</taxon>
        <taxon>Thermotogati</taxon>
        <taxon>Synergistota</taxon>
        <taxon>Synergistia</taxon>
        <taxon>Synergistales</taxon>
        <taxon>Synergistaceae</taxon>
        <taxon>Aminomonas</taxon>
    </lineage>
</organism>
<keyword evidence="2" id="KW-0012">Acyltransferase</keyword>
<dbReference type="PANTHER" id="PTHR43877:SF1">
    <property type="entry name" value="ACETYLTRANSFERASE"/>
    <property type="match status" value="1"/>
</dbReference>
<dbReference type="GO" id="GO:0016747">
    <property type="term" value="F:acyltransferase activity, transferring groups other than amino-acyl groups"/>
    <property type="evidence" value="ECO:0007669"/>
    <property type="project" value="InterPro"/>
</dbReference>
<dbReference type="HOGENOM" id="CLU_013985_18_2_0"/>
<dbReference type="SUPFAM" id="SSF55729">
    <property type="entry name" value="Acyl-CoA N-acyltransferases (Nat)"/>
    <property type="match status" value="1"/>
</dbReference>
<dbReference type="OrthoDB" id="5292888at2"/>
<dbReference type="InterPro" id="IPR016181">
    <property type="entry name" value="Acyl_CoA_acyltransferase"/>
</dbReference>
<gene>
    <name evidence="4" type="ORF">Apau_0443</name>
</gene>
<accession>E3CZI5</accession>
<evidence type="ECO:0000313" key="4">
    <source>
        <dbReference type="EMBL" id="EFQ22877.1"/>
    </source>
</evidence>
<dbReference type="Proteomes" id="UP000005096">
    <property type="component" value="Chromosome"/>
</dbReference>
<dbReference type="STRING" id="584708.Apau_0443"/>
<evidence type="ECO:0000259" key="3">
    <source>
        <dbReference type="PROSITE" id="PS51186"/>
    </source>
</evidence>
<feature type="domain" description="N-acetyltransferase" evidence="3">
    <location>
        <begin position="1"/>
        <end position="174"/>
    </location>
</feature>